<dbReference type="Proteomes" id="UP000315095">
    <property type="component" value="Unassembled WGS sequence"/>
</dbReference>
<evidence type="ECO:0000313" key="2">
    <source>
        <dbReference type="Proteomes" id="UP000315095"/>
    </source>
</evidence>
<accession>A0A4P5NRJ1</accession>
<organism evidence="1 2">
    <name type="scientific">Komagataeibacter diospyri</name>
    <dbReference type="NCBI Taxonomy" id="1932662"/>
    <lineage>
        <taxon>Bacteria</taxon>
        <taxon>Pseudomonadati</taxon>
        <taxon>Pseudomonadota</taxon>
        <taxon>Alphaproteobacteria</taxon>
        <taxon>Acetobacterales</taxon>
        <taxon>Acetobacteraceae</taxon>
        <taxon>Komagataeibacter</taxon>
    </lineage>
</organism>
<comment type="caution">
    <text evidence="1">The sequence shown here is derived from an EMBL/GenBank/DDBJ whole genome shotgun (WGS) entry which is preliminary data.</text>
</comment>
<dbReference type="EMBL" id="BDLU01000032">
    <property type="protein sequence ID" value="GCE83047.1"/>
    <property type="molecule type" value="Genomic_DNA"/>
</dbReference>
<accession>A0A4P5P2J2</accession>
<evidence type="ECO:0000313" key="1">
    <source>
        <dbReference type="EMBL" id="GCE83047.1"/>
    </source>
</evidence>
<sequence>MSDADAKQIEEFLIASREAPIVFTDHIPYFGHAGSVIAVTLAAGKPSQEGLRPFPVAHLRMPAPTAKILIESLQKALAMMEKSGQPIN</sequence>
<dbReference type="OrthoDB" id="9868192at2"/>
<reference evidence="2" key="1">
    <citation type="submission" date="2017-01" db="EMBL/GenBank/DDBJ databases">
        <title>Komagataeibacter sp. MSKU9 whole genome sequencing project.</title>
        <authorList>
            <person name="Matsutani M."/>
            <person name="Naloka K."/>
            <person name="Theeragool G."/>
            <person name="Yakushi T."/>
            <person name="Matsushita K."/>
        </authorList>
    </citation>
    <scope>NUCLEOTIDE SEQUENCE [LARGE SCALE GENOMIC DNA]</scope>
    <source>
        <strain evidence="2">MSKU9</strain>
    </source>
</reference>
<gene>
    <name evidence="1" type="ORF">MSKU9_1188</name>
</gene>
<dbReference type="RefSeq" id="WP_141260438.1">
    <property type="nucleotide sequence ID" value="NZ_BDLU01000032.1"/>
</dbReference>
<proteinExistence type="predicted"/>
<dbReference type="AlphaFoldDB" id="A0A4P5P2J2"/>
<name>A0A4P5P2J2_9PROT</name>
<keyword evidence="2" id="KW-1185">Reference proteome</keyword>
<protein>
    <submittedName>
        <fullName evidence="1">Uncharacterized protein</fullName>
    </submittedName>
</protein>